<feature type="region of interest" description="Disordered" evidence="1">
    <location>
        <begin position="25"/>
        <end position="45"/>
    </location>
</feature>
<name>A0AAV7WVM7_PLEWA</name>
<keyword evidence="3" id="KW-1185">Reference proteome</keyword>
<dbReference type="Proteomes" id="UP001066276">
    <property type="component" value="Chromosome 1_1"/>
</dbReference>
<proteinExistence type="predicted"/>
<sequence>MRVTDLGDPRDRRQVHVWGWVPSSHPWAAAGGPNTGSAVPPRPQTEACKQCPEAETREAHKIAGEFALERRVAPTQAPLQEGLTQARVSLLGHGVIEH</sequence>
<evidence type="ECO:0000256" key="1">
    <source>
        <dbReference type="SAM" id="MobiDB-lite"/>
    </source>
</evidence>
<gene>
    <name evidence="2" type="ORF">NDU88_003555</name>
</gene>
<protein>
    <submittedName>
        <fullName evidence="2">Uncharacterized protein</fullName>
    </submittedName>
</protein>
<evidence type="ECO:0000313" key="2">
    <source>
        <dbReference type="EMBL" id="KAJ1215949.1"/>
    </source>
</evidence>
<dbReference type="AlphaFoldDB" id="A0AAV7WVM7"/>
<comment type="caution">
    <text evidence="2">The sequence shown here is derived from an EMBL/GenBank/DDBJ whole genome shotgun (WGS) entry which is preliminary data.</text>
</comment>
<dbReference type="EMBL" id="JANPWB010000001">
    <property type="protein sequence ID" value="KAJ1215949.1"/>
    <property type="molecule type" value="Genomic_DNA"/>
</dbReference>
<evidence type="ECO:0000313" key="3">
    <source>
        <dbReference type="Proteomes" id="UP001066276"/>
    </source>
</evidence>
<organism evidence="2 3">
    <name type="scientific">Pleurodeles waltl</name>
    <name type="common">Iberian ribbed newt</name>
    <dbReference type="NCBI Taxonomy" id="8319"/>
    <lineage>
        <taxon>Eukaryota</taxon>
        <taxon>Metazoa</taxon>
        <taxon>Chordata</taxon>
        <taxon>Craniata</taxon>
        <taxon>Vertebrata</taxon>
        <taxon>Euteleostomi</taxon>
        <taxon>Amphibia</taxon>
        <taxon>Batrachia</taxon>
        <taxon>Caudata</taxon>
        <taxon>Salamandroidea</taxon>
        <taxon>Salamandridae</taxon>
        <taxon>Pleurodelinae</taxon>
        <taxon>Pleurodeles</taxon>
    </lineage>
</organism>
<accession>A0AAV7WVM7</accession>
<reference evidence="2" key="1">
    <citation type="journal article" date="2022" name="bioRxiv">
        <title>Sequencing and chromosome-scale assembly of the giantPleurodeles waltlgenome.</title>
        <authorList>
            <person name="Brown T."/>
            <person name="Elewa A."/>
            <person name="Iarovenko S."/>
            <person name="Subramanian E."/>
            <person name="Araus A.J."/>
            <person name="Petzold A."/>
            <person name="Susuki M."/>
            <person name="Suzuki K.-i.T."/>
            <person name="Hayashi T."/>
            <person name="Toyoda A."/>
            <person name="Oliveira C."/>
            <person name="Osipova E."/>
            <person name="Leigh N.D."/>
            <person name="Simon A."/>
            <person name="Yun M.H."/>
        </authorList>
    </citation>
    <scope>NUCLEOTIDE SEQUENCE</scope>
    <source>
        <strain evidence="2">20211129_DDA</strain>
        <tissue evidence="2">Liver</tissue>
    </source>
</reference>